<dbReference type="Proteomes" id="UP000015106">
    <property type="component" value="Chromosome 4"/>
</dbReference>
<evidence type="ECO:0000259" key="1">
    <source>
        <dbReference type="Pfam" id="PF20636"/>
    </source>
</evidence>
<dbReference type="Pfam" id="PF20636">
    <property type="entry name" value="SMN_G2-BD"/>
    <property type="match status" value="1"/>
</dbReference>
<dbReference type="InterPro" id="IPR049481">
    <property type="entry name" value="SMN_G2-BD"/>
</dbReference>
<dbReference type="Gramene" id="TuG1812G0400003856.01.T01">
    <property type="protein sequence ID" value="TuG1812G0400003856.01.T01"/>
    <property type="gene ID" value="TuG1812G0400003856.01"/>
</dbReference>
<reference evidence="3" key="1">
    <citation type="journal article" date="2013" name="Nature">
        <title>Draft genome of the wheat A-genome progenitor Triticum urartu.</title>
        <authorList>
            <person name="Ling H.Q."/>
            <person name="Zhao S."/>
            <person name="Liu D."/>
            <person name="Wang J."/>
            <person name="Sun H."/>
            <person name="Zhang C."/>
            <person name="Fan H."/>
            <person name="Li D."/>
            <person name="Dong L."/>
            <person name="Tao Y."/>
            <person name="Gao C."/>
            <person name="Wu H."/>
            <person name="Li Y."/>
            <person name="Cui Y."/>
            <person name="Guo X."/>
            <person name="Zheng S."/>
            <person name="Wang B."/>
            <person name="Yu K."/>
            <person name="Liang Q."/>
            <person name="Yang W."/>
            <person name="Lou X."/>
            <person name="Chen J."/>
            <person name="Feng M."/>
            <person name="Jian J."/>
            <person name="Zhang X."/>
            <person name="Luo G."/>
            <person name="Jiang Y."/>
            <person name="Liu J."/>
            <person name="Wang Z."/>
            <person name="Sha Y."/>
            <person name="Zhang B."/>
            <person name="Wu H."/>
            <person name="Tang D."/>
            <person name="Shen Q."/>
            <person name="Xue P."/>
            <person name="Zou S."/>
            <person name="Wang X."/>
            <person name="Liu X."/>
            <person name="Wang F."/>
            <person name="Yang Y."/>
            <person name="An X."/>
            <person name="Dong Z."/>
            <person name="Zhang K."/>
            <person name="Zhang X."/>
            <person name="Luo M.C."/>
            <person name="Dvorak J."/>
            <person name="Tong Y."/>
            <person name="Wang J."/>
            <person name="Yang H."/>
            <person name="Li Z."/>
            <person name="Wang D."/>
            <person name="Zhang A."/>
            <person name="Wang J."/>
        </authorList>
    </citation>
    <scope>NUCLEOTIDE SEQUENCE</scope>
    <source>
        <strain evidence="3">cv. G1812</strain>
    </source>
</reference>
<name>A0A8R7UCR2_TRIUA</name>
<protein>
    <recommendedName>
        <fullName evidence="1">Survival Motor Neuron Gemin2-binding domain-containing protein</fullName>
    </recommendedName>
</protein>
<evidence type="ECO:0000313" key="3">
    <source>
        <dbReference type="Proteomes" id="UP000015106"/>
    </source>
</evidence>
<keyword evidence="3" id="KW-1185">Reference proteome</keyword>
<sequence length="66" mass="7206">MGEAVGCSSSQIPWSLLMPSKKTRWEGEAGWRKKPCKLGERGDGVGQEAVWDDLALVDAYDHTVAT</sequence>
<dbReference type="AlphaFoldDB" id="A0A8R7UCR2"/>
<dbReference type="EnsemblPlants" id="TuG1812G0400003856.01.T01">
    <property type="protein sequence ID" value="TuG1812G0400003856.01.T01"/>
    <property type="gene ID" value="TuG1812G0400003856.01"/>
</dbReference>
<evidence type="ECO:0000313" key="2">
    <source>
        <dbReference type="EnsemblPlants" id="TuG1812G0400003856.01.T01"/>
    </source>
</evidence>
<reference evidence="2" key="2">
    <citation type="submission" date="2018-03" db="EMBL/GenBank/DDBJ databases">
        <title>The Triticum urartu genome reveals the dynamic nature of wheat genome evolution.</title>
        <authorList>
            <person name="Ling H."/>
            <person name="Ma B."/>
            <person name="Shi X."/>
            <person name="Liu H."/>
            <person name="Dong L."/>
            <person name="Sun H."/>
            <person name="Cao Y."/>
            <person name="Gao Q."/>
            <person name="Zheng S."/>
            <person name="Li Y."/>
            <person name="Yu Y."/>
            <person name="Du H."/>
            <person name="Qi M."/>
            <person name="Li Y."/>
            <person name="Yu H."/>
            <person name="Cui Y."/>
            <person name="Wang N."/>
            <person name="Chen C."/>
            <person name="Wu H."/>
            <person name="Zhao Y."/>
            <person name="Zhang J."/>
            <person name="Li Y."/>
            <person name="Zhou W."/>
            <person name="Zhang B."/>
            <person name="Hu W."/>
            <person name="Eijk M."/>
            <person name="Tang J."/>
            <person name="Witsenboer H."/>
            <person name="Zhao S."/>
            <person name="Li Z."/>
            <person name="Zhang A."/>
            <person name="Wang D."/>
            <person name="Liang C."/>
        </authorList>
    </citation>
    <scope>NUCLEOTIDE SEQUENCE [LARGE SCALE GENOMIC DNA]</scope>
    <source>
        <strain evidence="2">cv. G1812</strain>
    </source>
</reference>
<proteinExistence type="predicted"/>
<accession>A0A8R7UCR2</accession>
<reference evidence="2" key="3">
    <citation type="submission" date="2022-06" db="UniProtKB">
        <authorList>
            <consortium name="EnsemblPlants"/>
        </authorList>
    </citation>
    <scope>IDENTIFICATION</scope>
</reference>
<feature type="domain" description="Survival Motor Neuron Gemin2-binding" evidence="1">
    <location>
        <begin position="47"/>
        <end position="65"/>
    </location>
</feature>
<organism evidence="2 3">
    <name type="scientific">Triticum urartu</name>
    <name type="common">Red wild einkorn</name>
    <name type="synonym">Crithodium urartu</name>
    <dbReference type="NCBI Taxonomy" id="4572"/>
    <lineage>
        <taxon>Eukaryota</taxon>
        <taxon>Viridiplantae</taxon>
        <taxon>Streptophyta</taxon>
        <taxon>Embryophyta</taxon>
        <taxon>Tracheophyta</taxon>
        <taxon>Spermatophyta</taxon>
        <taxon>Magnoliopsida</taxon>
        <taxon>Liliopsida</taxon>
        <taxon>Poales</taxon>
        <taxon>Poaceae</taxon>
        <taxon>BOP clade</taxon>
        <taxon>Pooideae</taxon>
        <taxon>Triticodae</taxon>
        <taxon>Triticeae</taxon>
        <taxon>Triticinae</taxon>
        <taxon>Triticum</taxon>
    </lineage>
</organism>